<sequence>GHHHQESFYVTTIQGREDLNVKFVRIDIMKYSSQYRFHIVPIDHFQSCITISGLTVARCLTALPFYRDVVLDNV</sequence>
<name>A0ABN7XDI5_GIGMA</name>
<evidence type="ECO:0000313" key="2">
    <source>
        <dbReference type="Proteomes" id="UP000789901"/>
    </source>
</evidence>
<protein>
    <submittedName>
        <fullName evidence="1">19235_t:CDS:1</fullName>
    </submittedName>
</protein>
<keyword evidence="2" id="KW-1185">Reference proteome</keyword>
<organism evidence="1 2">
    <name type="scientific">Gigaspora margarita</name>
    <dbReference type="NCBI Taxonomy" id="4874"/>
    <lineage>
        <taxon>Eukaryota</taxon>
        <taxon>Fungi</taxon>
        <taxon>Fungi incertae sedis</taxon>
        <taxon>Mucoromycota</taxon>
        <taxon>Glomeromycotina</taxon>
        <taxon>Glomeromycetes</taxon>
        <taxon>Diversisporales</taxon>
        <taxon>Gigasporaceae</taxon>
        <taxon>Gigaspora</taxon>
    </lineage>
</organism>
<comment type="caution">
    <text evidence="1">The sequence shown here is derived from an EMBL/GenBank/DDBJ whole genome shotgun (WGS) entry which is preliminary data.</text>
</comment>
<gene>
    <name evidence="1" type="ORF">GMARGA_LOCUS41906</name>
</gene>
<dbReference type="EMBL" id="CAJVQB010119790">
    <property type="protein sequence ID" value="CAG8853085.1"/>
    <property type="molecule type" value="Genomic_DNA"/>
</dbReference>
<dbReference type="Proteomes" id="UP000789901">
    <property type="component" value="Unassembled WGS sequence"/>
</dbReference>
<proteinExistence type="predicted"/>
<evidence type="ECO:0000313" key="1">
    <source>
        <dbReference type="EMBL" id="CAG8853085.1"/>
    </source>
</evidence>
<reference evidence="1 2" key="1">
    <citation type="submission" date="2021-06" db="EMBL/GenBank/DDBJ databases">
        <authorList>
            <person name="Kallberg Y."/>
            <person name="Tangrot J."/>
            <person name="Rosling A."/>
        </authorList>
    </citation>
    <scope>NUCLEOTIDE SEQUENCE [LARGE SCALE GENOMIC DNA]</scope>
    <source>
        <strain evidence="1 2">120-4 pot B 10/14</strain>
    </source>
</reference>
<feature type="non-terminal residue" evidence="1">
    <location>
        <position position="1"/>
    </location>
</feature>
<feature type="non-terminal residue" evidence="1">
    <location>
        <position position="74"/>
    </location>
</feature>
<accession>A0ABN7XDI5</accession>